<dbReference type="InterPro" id="IPR058531">
    <property type="entry name" value="Baseplate_J_M"/>
</dbReference>
<evidence type="ECO:0000256" key="1">
    <source>
        <dbReference type="ARBA" id="ARBA00038087"/>
    </source>
</evidence>
<comment type="similarity">
    <text evidence="1">Belongs to the Mu gp47/PBSX XkdT family.</text>
</comment>
<protein>
    <submittedName>
        <fullName evidence="5">Baseplate J/gp47 family protein</fullName>
    </submittedName>
</protein>
<evidence type="ECO:0000259" key="3">
    <source>
        <dbReference type="Pfam" id="PF26078"/>
    </source>
</evidence>
<accession>A0ABS7T1X9</accession>
<dbReference type="InterPro" id="IPR006949">
    <property type="entry name" value="Barrel_Baseplate_J-like"/>
</dbReference>
<dbReference type="Pfam" id="PF26078">
    <property type="entry name" value="Baseplate_J_M"/>
    <property type="match status" value="1"/>
</dbReference>
<dbReference type="InterPro" id="IPR058530">
    <property type="entry name" value="Baseplate_J-like_C"/>
</dbReference>
<keyword evidence="6" id="KW-1185">Reference proteome</keyword>
<dbReference type="EMBL" id="JAIPME010000002">
    <property type="protein sequence ID" value="MBZ2387773.1"/>
    <property type="molecule type" value="Genomic_DNA"/>
</dbReference>
<evidence type="ECO:0000259" key="4">
    <source>
        <dbReference type="Pfam" id="PF26079"/>
    </source>
</evidence>
<dbReference type="PANTHER" id="PTHR37829:SF3">
    <property type="entry name" value="PROTEIN JAYE-RELATED"/>
    <property type="match status" value="1"/>
</dbReference>
<comment type="caution">
    <text evidence="5">The sequence shown here is derived from an EMBL/GenBank/DDBJ whole genome shotgun (WGS) entry which is preliminary data.</text>
</comment>
<proteinExistence type="inferred from homology"/>
<name>A0ABS7T1X9_9FIRM</name>
<feature type="domain" description="Baseplate protein J-like barrel" evidence="2">
    <location>
        <begin position="73"/>
        <end position="151"/>
    </location>
</feature>
<dbReference type="PANTHER" id="PTHR37829">
    <property type="entry name" value="PHAGE-LIKE ELEMENT PBSX PROTEIN XKDT"/>
    <property type="match status" value="1"/>
</dbReference>
<dbReference type="InterPro" id="IPR052399">
    <property type="entry name" value="Phage_Baseplate_Assmbl_Protein"/>
</dbReference>
<feature type="domain" description="Baseplate J-like central" evidence="3">
    <location>
        <begin position="173"/>
        <end position="250"/>
    </location>
</feature>
<dbReference type="Pfam" id="PF04865">
    <property type="entry name" value="Baseplate_J"/>
    <property type="match status" value="1"/>
</dbReference>
<gene>
    <name evidence="5" type="ORF">K8P03_10865</name>
</gene>
<evidence type="ECO:0000259" key="2">
    <source>
        <dbReference type="Pfam" id="PF04865"/>
    </source>
</evidence>
<sequence length="345" mass="37768">MKEDLKNPPNKIEGSFAADNIQAVAKEIAKYYDYVDWLIDMHFAETATGDFLDAKAKEVGVFRRTKTKATGVVTFKGKPNTFIPAGFRVYAGDKAFYTRVPAYIGQDGKVDVEVASDGEGLEANARAFEVTSFSQLAGLESVENIEPITGGAEVEDDESLRERTLLKMRYPGTSGNIYHYMHWAREVDGVGRVKVFPLWKGPGTVKISILDSNQKPAKEDLIKKVAYHIDHGGERDGEGLAPIGAYLTVETAKAKKIDIKGKVDLEMGTGKSKDMIASELKEDLQAYIDSEVSYKKNRLTVAKVIDICYSIAGVMDIGELTIGGATDSVSLKDEEVFEVGEVTLS</sequence>
<reference evidence="5 6" key="1">
    <citation type="submission" date="2021-08" db="EMBL/GenBank/DDBJ databases">
        <title>FDA dAtabase for Regulatory Grade micrObial Sequences (FDA-ARGOS): Supporting development and validation of Infectious Disease Dx tests.</title>
        <authorList>
            <person name="Sproer C."/>
            <person name="Gronow S."/>
            <person name="Severitt S."/>
            <person name="Schroder I."/>
            <person name="Tallon L."/>
            <person name="Sadzewicz L."/>
            <person name="Zhao X."/>
            <person name="Boylan J."/>
            <person name="Ott S."/>
            <person name="Bowen H."/>
            <person name="Vavikolanu K."/>
            <person name="Hazen T."/>
            <person name="Aluvathingal J."/>
            <person name="Nadendla S."/>
            <person name="Lowell S."/>
            <person name="Myers T."/>
            <person name="Yan Y."/>
            <person name="Sichtig H."/>
        </authorList>
    </citation>
    <scope>NUCLEOTIDE SEQUENCE [LARGE SCALE GENOMIC DNA]</scope>
    <source>
        <strain evidence="5 6">FDAARGOS_1460</strain>
    </source>
</reference>
<feature type="domain" description="Baseplate J-like C-terminal" evidence="4">
    <location>
        <begin position="259"/>
        <end position="345"/>
    </location>
</feature>
<evidence type="ECO:0000313" key="5">
    <source>
        <dbReference type="EMBL" id="MBZ2387773.1"/>
    </source>
</evidence>
<dbReference type="Pfam" id="PF26079">
    <property type="entry name" value="Baseplate_J_C"/>
    <property type="match status" value="1"/>
</dbReference>
<organism evidence="5 6">
    <name type="scientific">Anaerococcus murdochii</name>
    <dbReference type="NCBI Taxonomy" id="411577"/>
    <lineage>
        <taxon>Bacteria</taxon>
        <taxon>Bacillati</taxon>
        <taxon>Bacillota</taxon>
        <taxon>Tissierellia</taxon>
        <taxon>Tissierellales</taxon>
        <taxon>Peptoniphilaceae</taxon>
        <taxon>Anaerococcus</taxon>
    </lineage>
</organism>
<evidence type="ECO:0000313" key="6">
    <source>
        <dbReference type="Proteomes" id="UP000734271"/>
    </source>
</evidence>
<dbReference type="Proteomes" id="UP000734271">
    <property type="component" value="Unassembled WGS sequence"/>
</dbReference>